<evidence type="ECO:0000313" key="5">
    <source>
        <dbReference type="Proteomes" id="UP001652582"/>
    </source>
</evidence>
<dbReference type="InterPro" id="IPR053308">
    <property type="entry name" value="Vago-like"/>
</dbReference>
<dbReference type="Pfam" id="PF15430">
    <property type="entry name" value="SVWC"/>
    <property type="match status" value="1"/>
</dbReference>
<dbReference type="RefSeq" id="XP_023950514.2">
    <property type="nucleotide sequence ID" value="XM_024094746.2"/>
</dbReference>
<dbReference type="Proteomes" id="UP001652582">
    <property type="component" value="Chromosome 4"/>
</dbReference>
<keyword evidence="5" id="KW-1185">Reference proteome</keyword>
<feature type="signal peptide" evidence="3">
    <location>
        <begin position="1"/>
        <end position="17"/>
    </location>
</feature>
<feature type="chain" id="PRO_5046724851" evidence="3">
    <location>
        <begin position="18"/>
        <end position="104"/>
    </location>
</feature>
<protein>
    <submittedName>
        <fullName evidence="6">Uncharacterized protein LOC112054835</fullName>
    </submittedName>
</protein>
<dbReference type="GeneID" id="112054835"/>
<feature type="domain" description="Single" evidence="4">
    <location>
        <begin position="37"/>
        <end position="101"/>
    </location>
</feature>
<dbReference type="InterPro" id="IPR029277">
    <property type="entry name" value="SVWC_dom"/>
</dbReference>
<keyword evidence="3" id="KW-0732">Signal</keyword>
<sequence length="104" mass="11351">MLKQAVVFLSILYVAYAALALAKLEEKPKKFKEVEGCYISELDAVIAFGKSSPAKSRCMEYRCGKTYVQFASCGAVGASPPCYVVEDPTLPYPGCCPNIECPKR</sequence>
<evidence type="ECO:0000313" key="6">
    <source>
        <dbReference type="RefSeq" id="XP_023950514.2"/>
    </source>
</evidence>
<dbReference type="OrthoDB" id="7390288at2759"/>
<dbReference type="PANTHER" id="PTHR39957">
    <property type="entry name" value="AT09846P1-RELATED"/>
    <property type="match status" value="1"/>
</dbReference>
<keyword evidence="2" id="KW-0964">Secreted</keyword>
<dbReference type="PANTHER" id="PTHR39957:SF1">
    <property type="entry name" value="AT09846P1-RELATED"/>
    <property type="match status" value="1"/>
</dbReference>
<dbReference type="KEGG" id="bany:112054835"/>
<proteinExistence type="predicted"/>
<accession>A0A6J1NUV0</accession>
<evidence type="ECO:0000256" key="3">
    <source>
        <dbReference type="SAM" id="SignalP"/>
    </source>
</evidence>
<reference evidence="6" key="1">
    <citation type="submission" date="2025-08" db="UniProtKB">
        <authorList>
            <consortium name="RefSeq"/>
        </authorList>
    </citation>
    <scope>IDENTIFICATION</scope>
</reference>
<gene>
    <name evidence="6" type="primary">LOC112054835</name>
</gene>
<evidence type="ECO:0000256" key="2">
    <source>
        <dbReference type="ARBA" id="ARBA00022525"/>
    </source>
</evidence>
<dbReference type="AlphaFoldDB" id="A0A6J1NUV0"/>
<evidence type="ECO:0000256" key="1">
    <source>
        <dbReference type="ARBA" id="ARBA00004613"/>
    </source>
</evidence>
<name>A0A6J1NUV0_BICAN</name>
<evidence type="ECO:0000259" key="4">
    <source>
        <dbReference type="SMART" id="SM01318"/>
    </source>
</evidence>
<dbReference type="SMART" id="SM01318">
    <property type="entry name" value="SVWC"/>
    <property type="match status" value="1"/>
</dbReference>
<comment type="subcellular location">
    <subcellularLocation>
        <location evidence="1">Secreted</location>
    </subcellularLocation>
</comment>
<dbReference type="GO" id="GO:0005576">
    <property type="term" value="C:extracellular region"/>
    <property type="evidence" value="ECO:0007669"/>
    <property type="project" value="UniProtKB-SubCell"/>
</dbReference>
<organism evidence="5 6">
    <name type="scientific">Bicyclus anynana</name>
    <name type="common">Squinting bush brown butterfly</name>
    <dbReference type="NCBI Taxonomy" id="110368"/>
    <lineage>
        <taxon>Eukaryota</taxon>
        <taxon>Metazoa</taxon>
        <taxon>Ecdysozoa</taxon>
        <taxon>Arthropoda</taxon>
        <taxon>Hexapoda</taxon>
        <taxon>Insecta</taxon>
        <taxon>Pterygota</taxon>
        <taxon>Neoptera</taxon>
        <taxon>Endopterygota</taxon>
        <taxon>Lepidoptera</taxon>
        <taxon>Glossata</taxon>
        <taxon>Ditrysia</taxon>
        <taxon>Papilionoidea</taxon>
        <taxon>Nymphalidae</taxon>
        <taxon>Satyrinae</taxon>
        <taxon>Satyrini</taxon>
        <taxon>Mycalesina</taxon>
        <taxon>Bicyclus</taxon>
    </lineage>
</organism>